<protein>
    <submittedName>
        <fullName evidence="2">Uncharacterized protein</fullName>
    </submittedName>
</protein>
<name>A0AAD7CQ03_MYCRO</name>
<evidence type="ECO:0000256" key="1">
    <source>
        <dbReference type="SAM" id="MobiDB-lite"/>
    </source>
</evidence>
<dbReference type="Proteomes" id="UP001221757">
    <property type="component" value="Unassembled WGS sequence"/>
</dbReference>
<accession>A0AAD7CQ03</accession>
<feature type="compositionally biased region" description="Low complexity" evidence="1">
    <location>
        <begin position="7"/>
        <end position="19"/>
    </location>
</feature>
<sequence length="398" mass="43976">WPQRWEPTPSYYYPTPRSSGDGPNDAATRTASASEPRTVPSRVLSEPKQAVYVSQTSFIGLHTPSTSADLKHDASGPEVSSDSIMTLLGQINCNDFAVTGVRSKKVTGIELKTWEELKNKHLDALDCRLEYLTEMKALIVTYPSATHESFNVLFKPFVNIADATPTLAIHTNLDILLPSRSSVTPDISFAEVADVADIPRFHIVFECTWAQPLTLLEEKIPKYFTRDDVLAVVCLFIHTSKKYEGKEAPPPQDHTIISAAEVKANLSIPLGAILIDNHTWGPEIDGIDLTIYHRNGIRQLFNLCPVAGKFTEEQIQAQFDIDKALVKLLVKAVTVVTLGTALGNNTFELGWPEFLRMLAIHHFSGPLKCKVSPDVELADAAASLPFLRRPPAKKPKIE</sequence>
<keyword evidence="3" id="KW-1185">Reference proteome</keyword>
<proteinExistence type="predicted"/>
<organism evidence="2 3">
    <name type="scientific">Mycena rosella</name>
    <name type="common">Pink bonnet</name>
    <name type="synonym">Agaricus rosellus</name>
    <dbReference type="NCBI Taxonomy" id="1033263"/>
    <lineage>
        <taxon>Eukaryota</taxon>
        <taxon>Fungi</taxon>
        <taxon>Dikarya</taxon>
        <taxon>Basidiomycota</taxon>
        <taxon>Agaricomycotina</taxon>
        <taxon>Agaricomycetes</taxon>
        <taxon>Agaricomycetidae</taxon>
        <taxon>Agaricales</taxon>
        <taxon>Marasmiineae</taxon>
        <taxon>Mycenaceae</taxon>
        <taxon>Mycena</taxon>
    </lineage>
</organism>
<comment type="caution">
    <text evidence="2">The sequence shown here is derived from an EMBL/GenBank/DDBJ whole genome shotgun (WGS) entry which is preliminary data.</text>
</comment>
<evidence type="ECO:0000313" key="2">
    <source>
        <dbReference type="EMBL" id="KAJ7657133.1"/>
    </source>
</evidence>
<feature type="non-terminal residue" evidence="2">
    <location>
        <position position="1"/>
    </location>
</feature>
<dbReference type="AlphaFoldDB" id="A0AAD7CQ03"/>
<feature type="region of interest" description="Disordered" evidence="1">
    <location>
        <begin position="1"/>
        <end position="42"/>
    </location>
</feature>
<gene>
    <name evidence="2" type="ORF">B0H17DRAFT_1097770</name>
</gene>
<dbReference type="EMBL" id="JARKIE010000291">
    <property type="protein sequence ID" value="KAJ7657133.1"/>
    <property type="molecule type" value="Genomic_DNA"/>
</dbReference>
<evidence type="ECO:0000313" key="3">
    <source>
        <dbReference type="Proteomes" id="UP001221757"/>
    </source>
</evidence>
<reference evidence="2" key="1">
    <citation type="submission" date="2023-03" db="EMBL/GenBank/DDBJ databases">
        <title>Massive genome expansion in bonnet fungi (Mycena s.s.) driven by repeated elements and novel gene families across ecological guilds.</title>
        <authorList>
            <consortium name="Lawrence Berkeley National Laboratory"/>
            <person name="Harder C.B."/>
            <person name="Miyauchi S."/>
            <person name="Viragh M."/>
            <person name="Kuo A."/>
            <person name="Thoen E."/>
            <person name="Andreopoulos B."/>
            <person name="Lu D."/>
            <person name="Skrede I."/>
            <person name="Drula E."/>
            <person name="Henrissat B."/>
            <person name="Morin E."/>
            <person name="Kohler A."/>
            <person name="Barry K."/>
            <person name="LaButti K."/>
            <person name="Morin E."/>
            <person name="Salamov A."/>
            <person name="Lipzen A."/>
            <person name="Mereny Z."/>
            <person name="Hegedus B."/>
            <person name="Baldrian P."/>
            <person name="Stursova M."/>
            <person name="Weitz H."/>
            <person name="Taylor A."/>
            <person name="Grigoriev I.V."/>
            <person name="Nagy L.G."/>
            <person name="Martin F."/>
            <person name="Kauserud H."/>
        </authorList>
    </citation>
    <scope>NUCLEOTIDE SEQUENCE</scope>
    <source>
        <strain evidence="2">CBHHK067</strain>
    </source>
</reference>